<evidence type="ECO:0000313" key="1">
    <source>
        <dbReference type="EMBL" id="OGE25319.1"/>
    </source>
</evidence>
<dbReference type="Proteomes" id="UP000177042">
    <property type="component" value="Unassembled WGS sequence"/>
</dbReference>
<name>A0A1F5J9Q5_9BACT</name>
<reference evidence="1 2" key="1">
    <citation type="journal article" date="2016" name="Nat. Commun.">
        <title>Thousands of microbial genomes shed light on interconnected biogeochemical processes in an aquifer system.</title>
        <authorList>
            <person name="Anantharaman K."/>
            <person name="Brown C.T."/>
            <person name="Hug L.A."/>
            <person name="Sharon I."/>
            <person name="Castelle C.J."/>
            <person name="Probst A.J."/>
            <person name="Thomas B.C."/>
            <person name="Singh A."/>
            <person name="Wilkins M.J."/>
            <person name="Karaoz U."/>
            <person name="Brodie E.L."/>
            <person name="Williams K.H."/>
            <person name="Hubbard S.S."/>
            <person name="Banfield J.F."/>
        </authorList>
    </citation>
    <scope>NUCLEOTIDE SEQUENCE [LARGE SCALE GENOMIC DNA]</scope>
</reference>
<protein>
    <submittedName>
        <fullName evidence="1">Uncharacterized protein</fullName>
    </submittedName>
</protein>
<gene>
    <name evidence="1" type="ORF">A3C26_00625</name>
</gene>
<comment type="caution">
    <text evidence="1">The sequence shown here is derived from an EMBL/GenBank/DDBJ whole genome shotgun (WGS) entry which is preliminary data.</text>
</comment>
<dbReference type="EMBL" id="MFCX01000028">
    <property type="protein sequence ID" value="OGE25319.1"/>
    <property type="molecule type" value="Genomic_DNA"/>
</dbReference>
<sequence length="94" mass="10912">MQRTVLQVPLPKELKISAKKAAQDAGFSSLQEVLRVFMKKFASKKIDLAFEEEVTYLSPKAEKRYLKATEDFKKGKNVYYAKDVKEFFKQLDQS</sequence>
<organism evidence="1 2">
    <name type="scientific">Candidatus Daviesbacteria bacterium RIFCSPHIGHO2_02_FULL_39_12</name>
    <dbReference type="NCBI Taxonomy" id="1797770"/>
    <lineage>
        <taxon>Bacteria</taxon>
        <taxon>Candidatus Daviesiibacteriota</taxon>
    </lineage>
</organism>
<evidence type="ECO:0000313" key="2">
    <source>
        <dbReference type="Proteomes" id="UP000177042"/>
    </source>
</evidence>
<dbReference type="AlphaFoldDB" id="A0A1F5J9Q5"/>
<accession>A0A1F5J9Q5</accession>
<proteinExistence type="predicted"/>